<dbReference type="Pfam" id="PF01846">
    <property type="entry name" value="FF"/>
    <property type="match status" value="5"/>
</dbReference>
<dbReference type="PANTHER" id="PTHR15377:SF3">
    <property type="entry name" value="WW DOMAIN-CONTAINING PROTEIN"/>
    <property type="match status" value="1"/>
</dbReference>
<feature type="domain" description="WW" evidence="4">
    <location>
        <begin position="255"/>
        <end position="284"/>
    </location>
</feature>
<feature type="compositionally biased region" description="Basic and acidic residues" evidence="3">
    <location>
        <begin position="295"/>
        <end position="312"/>
    </location>
</feature>
<dbReference type="InterPro" id="IPR002713">
    <property type="entry name" value="FF_domain"/>
</dbReference>
<dbReference type="SUPFAM" id="SSF81698">
    <property type="entry name" value="FF domain"/>
    <property type="match status" value="4"/>
</dbReference>
<dbReference type="SMART" id="SM00441">
    <property type="entry name" value="FF"/>
    <property type="match status" value="6"/>
</dbReference>
<organism evidence="6 7">
    <name type="scientific">Brachionus calyciflorus</name>
    <dbReference type="NCBI Taxonomy" id="104777"/>
    <lineage>
        <taxon>Eukaryota</taxon>
        <taxon>Metazoa</taxon>
        <taxon>Spiralia</taxon>
        <taxon>Gnathifera</taxon>
        <taxon>Rotifera</taxon>
        <taxon>Eurotatoria</taxon>
        <taxon>Monogononta</taxon>
        <taxon>Pseudotrocha</taxon>
        <taxon>Ploima</taxon>
        <taxon>Brachionidae</taxon>
        <taxon>Brachionus</taxon>
    </lineage>
</organism>
<evidence type="ECO:0000256" key="1">
    <source>
        <dbReference type="ARBA" id="ARBA00022737"/>
    </source>
</evidence>
<comment type="caution">
    <text evidence="6">The sequence shown here is derived from an EMBL/GenBank/DDBJ whole genome shotgun (WGS) entry which is preliminary data.</text>
</comment>
<evidence type="ECO:0000313" key="7">
    <source>
        <dbReference type="Proteomes" id="UP000663879"/>
    </source>
</evidence>
<dbReference type="InterPro" id="IPR036020">
    <property type="entry name" value="WW_dom_sf"/>
</dbReference>
<evidence type="ECO:0000259" key="4">
    <source>
        <dbReference type="PROSITE" id="PS50020"/>
    </source>
</evidence>
<dbReference type="Pfam" id="PF00397">
    <property type="entry name" value="WW"/>
    <property type="match status" value="1"/>
</dbReference>
<reference evidence="6" key="1">
    <citation type="submission" date="2021-02" db="EMBL/GenBank/DDBJ databases">
        <authorList>
            <person name="Nowell W R."/>
        </authorList>
    </citation>
    <scope>NUCLEOTIDE SEQUENCE</scope>
    <source>
        <strain evidence="6">Ploen Becks lab</strain>
    </source>
</reference>
<dbReference type="PROSITE" id="PS50020">
    <property type="entry name" value="WW_DOMAIN_2"/>
    <property type="match status" value="3"/>
</dbReference>
<dbReference type="GO" id="GO:0003712">
    <property type="term" value="F:transcription coregulator activity"/>
    <property type="evidence" value="ECO:0007669"/>
    <property type="project" value="TreeGrafter"/>
</dbReference>
<dbReference type="GO" id="GO:0070063">
    <property type="term" value="F:RNA polymerase binding"/>
    <property type="evidence" value="ECO:0007669"/>
    <property type="project" value="InterPro"/>
</dbReference>
<feature type="coiled-coil region" evidence="2">
    <location>
        <begin position="560"/>
        <end position="617"/>
    </location>
</feature>
<dbReference type="Gene3D" id="1.10.10.440">
    <property type="entry name" value="FF domain"/>
    <property type="match status" value="6"/>
</dbReference>
<dbReference type="FunFam" id="1.10.10.440:FF:000001">
    <property type="entry name" value="Transcription elongation regulator 1 like"/>
    <property type="match status" value="1"/>
</dbReference>
<dbReference type="PROSITE" id="PS51676">
    <property type="entry name" value="FF"/>
    <property type="match status" value="4"/>
</dbReference>
<keyword evidence="2" id="KW-0175">Coiled coil</keyword>
<feature type="domain" description="WW" evidence="4">
    <location>
        <begin position="19"/>
        <end position="52"/>
    </location>
</feature>
<evidence type="ECO:0000259" key="5">
    <source>
        <dbReference type="PROSITE" id="PS51676"/>
    </source>
</evidence>
<feature type="domain" description="FF" evidence="5">
    <location>
        <begin position="508"/>
        <end position="562"/>
    </location>
</feature>
<name>A0A813ZTU7_9BILA</name>
<dbReference type="AlphaFoldDB" id="A0A813ZTU7"/>
<dbReference type="SMART" id="SM00456">
    <property type="entry name" value="WW"/>
    <property type="match status" value="3"/>
</dbReference>
<feature type="region of interest" description="Disordered" evidence="3">
    <location>
        <begin position="77"/>
        <end position="96"/>
    </location>
</feature>
<feature type="coiled-coil region" evidence="2">
    <location>
        <begin position="428"/>
        <end position="459"/>
    </location>
</feature>
<dbReference type="InterPro" id="IPR045148">
    <property type="entry name" value="TCRG1-like"/>
</dbReference>
<dbReference type="EMBL" id="CAJNOC010001957">
    <property type="protein sequence ID" value="CAF0903174.1"/>
    <property type="molecule type" value="Genomic_DNA"/>
</dbReference>
<dbReference type="OrthoDB" id="63972at2759"/>
<accession>A0A813ZTU7</accession>
<protein>
    <recommendedName>
        <fullName evidence="8">Transcription elongation regulator 1</fullName>
    </recommendedName>
</protein>
<dbReference type="Proteomes" id="UP000663879">
    <property type="component" value="Unassembled WGS sequence"/>
</dbReference>
<feature type="region of interest" description="Disordered" evidence="3">
    <location>
        <begin position="839"/>
        <end position="863"/>
    </location>
</feature>
<feature type="region of interest" description="Disordered" evidence="3">
    <location>
        <begin position="295"/>
        <end position="349"/>
    </location>
</feature>
<dbReference type="InterPro" id="IPR036517">
    <property type="entry name" value="FF_domain_sf"/>
</dbReference>
<dbReference type="Gene3D" id="2.20.70.10">
    <property type="match status" value="3"/>
</dbReference>
<dbReference type="PANTHER" id="PTHR15377">
    <property type="entry name" value="TRANSCRIPTION ELONGATION REGULATOR 1"/>
    <property type="match status" value="1"/>
</dbReference>
<evidence type="ECO:0000256" key="2">
    <source>
        <dbReference type="SAM" id="Coils"/>
    </source>
</evidence>
<dbReference type="GO" id="GO:0005634">
    <property type="term" value="C:nucleus"/>
    <property type="evidence" value="ECO:0007669"/>
    <property type="project" value="TreeGrafter"/>
</dbReference>
<feature type="domain" description="WW" evidence="4">
    <location>
        <begin position="177"/>
        <end position="204"/>
    </location>
</feature>
<dbReference type="SUPFAM" id="SSF51045">
    <property type="entry name" value="WW domain"/>
    <property type="match status" value="3"/>
</dbReference>
<feature type="region of interest" description="Disordered" evidence="3">
    <location>
        <begin position="1"/>
        <end position="25"/>
    </location>
</feature>
<gene>
    <name evidence="6" type="ORF">OXX778_LOCUS11505</name>
</gene>
<proteinExistence type="predicted"/>
<feature type="domain" description="FF" evidence="5">
    <location>
        <begin position="613"/>
        <end position="672"/>
    </location>
</feature>
<evidence type="ECO:0008006" key="8">
    <source>
        <dbReference type="Google" id="ProtNLM"/>
    </source>
</evidence>
<feature type="domain" description="FF" evidence="5">
    <location>
        <begin position="373"/>
        <end position="429"/>
    </location>
</feature>
<dbReference type="FunFam" id="2.20.70.10:FF:000049">
    <property type="entry name" value="Transcription elongation regulator 1-like"/>
    <property type="match status" value="1"/>
</dbReference>
<keyword evidence="7" id="KW-1185">Reference proteome</keyword>
<feature type="region of interest" description="Disordered" evidence="3">
    <location>
        <begin position="799"/>
        <end position="818"/>
    </location>
</feature>
<feature type="compositionally biased region" description="Low complexity" evidence="3">
    <location>
        <begin position="842"/>
        <end position="855"/>
    </location>
</feature>
<evidence type="ECO:0000256" key="3">
    <source>
        <dbReference type="SAM" id="MobiDB-lite"/>
    </source>
</evidence>
<keyword evidence="1" id="KW-0677">Repeat</keyword>
<dbReference type="Pfam" id="PF23517">
    <property type="entry name" value="WW_TCERG1"/>
    <property type="match status" value="1"/>
</dbReference>
<dbReference type="InterPro" id="IPR057565">
    <property type="entry name" value="WW_TCRG1_3rd"/>
</dbReference>
<evidence type="ECO:0000313" key="6">
    <source>
        <dbReference type="EMBL" id="CAF0903174.1"/>
    </source>
</evidence>
<feature type="compositionally biased region" description="Basic and acidic residues" evidence="3">
    <location>
        <begin position="78"/>
        <end position="90"/>
    </location>
</feature>
<sequence>MNSPGSPLPQFGQMTELSKSNEDVWVENKTPDGRVYYYNARSRESSWTKPIGKNVKVVTQEELEKMAKVNSQLQQVSVKDDVKSSPKLDSKVPSFPPFMPPPTLFPGMPGPFPGMPPPPFGMPPFIPPFGVPPFATPQIRPISLLDDPKYTYPDDLKKEIRETEELLVKTREECAMYTEHDTQDGKKYYFNTKSNQSTWDRPKCMHDLKTLESKLENFKSKRIEKVFEKKEPELSEEEKAKLKSKPISSIPVPGTPWCIVWTRDKKVFFYNPSEKVSLWERPPILIGRIDVDKMLREPPGETDGPSKKKATDNIESEPPVKKNKKLEEEESNSGSESPRPQVAPDEFLQKNKIEASKEAALEAEHKAAQVRAQLPFEQRVQQFKELLIEKNISAYSTWEKELQKIVFDPRYLLLTSKERKNVFDKYVRDRANEESKEKSEKIKRKKEEFRDLLKEARLDLNPISFSEFSVKYNRDERFKSIEKMKERESLFNEFLSEMRKKEDKASDKDKIKRNFIQLLKELKLNRHSKWSETKKLINHDERYKALESSSKKEHYFKDYVKNLSDDVDDDEKRKEEEKKERIEASLRERNKEVKEQLSKYETERDKEREQLKRDETIENFRALLIDLIRPVTGADLTWKEAKKILKKDPRWSYCKILEREDKEKLFDEHMSKFRAKLRDVFYKILDDTSGIELKNTIWKDVKKLLKSDERFEKLQKSEHFKFEKEFDAYLKEKYDRAVSDFKELLQQAKMINYKSASLIKEGPSHMKEIEDFLSKDKSWIRLDCVPDERKNILMDYVKKLEDEGPPPPPTATEPAHPNDKAFDIDAYVLIVPIPVFVLDTSNPNETNQNEKNQTNQDEENQNE</sequence>
<dbReference type="PROSITE" id="PS01159">
    <property type="entry name" value="WW_DOMAIN_1"/>
    <property type="match status" value="1"/>
</dbReference>
<dbReference type="InterPro" id="IPR001202">
    <property type="entry name" value="WW_dom"/>
</dbReference>
<dbReference type="CDD" id="cd00201">
    <property type="entry name" value="WW"/>
    <property type="match status" value="3"/>
</dbReference>
<feature type="domain" description="FF" evidence="5">
    <location>
        <begin position="442"/>
        <end position="497"/>
    </location>
</feature>